<keyword evidence="1" id="KW-0812">Transmembrane</keyword>
<accession>A0A2S7IRW4</accession>
<reference evidence="3" key="1">
    <citation type="submission" date="2018-02" db="EMBL/GenBank/DDBJ databases">
        <title>Genome sequencing of Solimonas sp. HR-BB.</title>
        <authorList>
            <person name="Lee Y."/>
            <person name="Jeon C.O."/>
        </authorList>
    </citation>
    <scope>NUCLEOTIDE SEQUENCE [LARGE SCALE GENOMIC DNA]</scope>
    <source>
        <strain evidence="3">HR-U</strain>
    </source>
</reference>
<feature type="transmembrane region" description="Helical" evidence="1">
    <location>
        <begin position="149"/>
        <end position="166"/>
    </location>
</feature>
<feature type="transmembrane region" description="Helical" evidence="1">
    <location>
        <begin position="112"/>
        <end position="129"/>
    </location>
</feature>
<dbReference type="InterPro" id="IPR054261">
    <property type="entry name" value="DUF6992"/>
</dbReference>
<name>A0A2S7IRW4_9BACT</name>
<keyword evidence="3" id="KW-1185">Reference proteome</keyword>
<gene>
    <name evidence="2" type="ORF">C5O19_12405</name>
</gene>
<dbReference type="AlphaFoldDB" id="A0A2S7IRW4"/>
<sequence length="194" mass="21513">MKKLLSLLALCVGTQRPSKAQTEPLRSFDQQRVDLTQRGMYVLGGWAVGNLVYSATQLGKSSGEAKAFHQMNIGWAAIDLVLAGASLLSNRKPLPARSADEVLKQQRKFEKIFLINTALDVVYVGGGVYLNQRGERQDKAQLRGFGKAVILQGAFLFLFDGVMYAAHRTHYRKNESLWKNLEPADEGVGVKVKF</sequence>
<organism evidence="2 3">
    <name type="scientific">Siphonobacter curvatus</name>
    <dbReference type="NCBI Taxonomy" id="2094562"/>
    <lineage>
        <taxon>Bacteria</taxon>
        <taxon>Pseudomonadati</taxon>
        <taxon>Bacteroidota</taxon>
        <taxon>Cytophagia</taxon>
        <taxon>Cytophagales</taxon>
        <taxon>Cytophagaceae</taxon>
        <taxon>Siphonobacter</taxon>
    </lineage>
</organism>
<keyword evidence="1" id="KW-0472">Membrane</keyword>
<evidence type="ECO:0000256" key="1">
    <source>
        <dbReference type="SAM" id="Phobius"/>
    </source>
</evidence>
<dbReference type="EMBL" id="PTRA01000001">
    <property type="protein sequence ID" value="PQA60378.1"/>
    <property type="molecule type" value="Genomic_DNA"/>
</dbReference>
<dbReference type="Proteomes" id="UP000239590">
    <property type="component" value="Unassembled WGS sequence"/>
</dbReference>
<evidence type="ECO:0000313" key="3">
    <source>
        <dbReference type="Proteomes" id="UP000239590"/>
    </source>
</evidence>
<evidence type="ECO:0000313" key="2">
    <source>
        <dbReference type="EMBL" id="PQA60378.1"/>
    </source>
</evidence>
<dbReference type="Pfam" id="PF22503">
    <property type="entry name" value="DUF6992"/>
    <property type="match status" value="1"/>
</dbReference>
<dbReference type="OrthoDB" id="1122568at2"/>
<comment type="caution">
    <text evidence="2">The sequence shown here is derived from an EMBL/GenBank/DDBJ whole genome shotgun (WGS) entry which is preliminary data.</text>
</comment>
<dbReference type="RefSeq" id="WP_104712607.1">
    <property type="nucleotide sequence ID" value="NZ_PTRA01000001.1"/>
</dbReference>
<proteinExistence type="predicted"/>
<protein>
    <submittedName>
        <fullName evidence="2">Uncharacterized protein</fullName>
    </submittedName>
</protein>
<keyword evidence="1" id="KW-1133">Transmembrane helix</keyword>